<sequence length="79" mass="8875">MAMEIVNSNCSPTPGALGFFIRCLGSVELVQEAKGLFGIQLESNFLNSKTKFESKTKETYLVVLFLKTQTRTTKKHPNY</sequence>
<keyword evidence="2" id="KW-1185">Reference proteome</keyword>
<evidence type="ECO:0000313" key="1">
    <source>
        <dbReference type="EMBL" id="ONI27337.1"/>
    </source>
</evidence>
<accession>A0A251QU91</accession>
<dbReference type="EMBL" id="CM007651">
    <property type="protein sequence ID" value="ONI27337.1"/>
    <property type="molecule type" value="Genomic_DNA"/>
</dbReference>
<gene>
    <name evidence="1" type="ORF">PRUPE_1G081100</name>
</gene>
<protein>
    <submittedName>
        <fullName evidence="1">Uncharacterized protein</fullName>
    </submittedName>
</protein>
<name>A0A251QU91_PRUPE</name>
<evidence type="ECO:0000313" key="2">
    <source>
        <dbReference type="Proteomes" id="UP000006882"/>
    </source>
</evidence>
<proteinExistence type="predicted"/>
<dbReference type="AlphaFoldDB" id="A0A251QU91"/>
<dbReference type="Gramene" id="ONI27337">
    <property type="protein sequence ID" value="ONI27337"/>
    <property type="gene ID" value="PRUPE_1G081100"/>
</dbReference>
<reference evidence="1 2" key="1">
    <citation type="journal article" date="2013" name="Nat. Genet.">
        <title>The high-quality draft genome of peach (Prunus persica) identifies unique patterns of genetic diversity, domestication and genome evolution.</title>
        <authorList>
            <consortium name="International Peach Genome Initiative"/>
            <person name="Verde I."/>
            <person name="Abbott A.G."/>
            <person name="Scalabrin S."/>
            <person name="Jung S."/>
            <person name="Shu S."/>
            <person name="Marroni F."/>
            <person name="Zhebentyayeva T."/>
            <person name="Dettori M.T."/>
            <person name="Grimwood J."/>
            <person name="Cattonaro F."/>
            <person name="Zuccolo A."/>
            <person name="Rossini L."/>
            <person name="Jenkins J."/>
            <person name="Vendramin E."/>
            <person name="Meisel L.A."/>
            <person name="Decroocq V."/>
            <person name="Sosinski B."/>
            <person name="Prochnik S."/>
            <person name="Mitros T."/>
            <person name="Policriti A."/>
            <person name="Cipriani G."/>
            <person name="Dondini L."/>
            <person name="Ficklin S."/>
            <person name="Goodstein D.M."/>
            <person name="Xuan P."/>
            <person name="Del Fabbro C."/>
            <person name="Aramini V."/>
            <person name="Copetti D."/>
            <person name="Gonzalez S."/>
            <person name="Horner D.S."/>
            <person name="Falchi R."/>
            <person name="Lucas S."/>
            <person name="Mica E."/>
            <person name="Maldonado J."/>
            <person name="Lazzari B."/>
            <person name="Bielenberg D."/>
            <person name="Pirona R."/>
            <person name="Miculan M."/>
            <person name="Barakat A."/>
            <person name="Testolin R."/>
            <person name="Stella A."/>
            <person name="Tartarini S."/>
            <person name="Tonutti P."/>
            <person name="Arus P."/>
            <person name="Orellana A."/>
            <person name="Wells C."/>
            <person name="Main D."/>
            <person name="Vizzotto G."/>
            <person name="Silva H."/>
            <person name="Salamini F."/>
            <person name="Schmutz J."/>
            <person name="Morgante M."/>
            <person name="Rokhsar D.S."/>
        </authorList>
    </citation>
    <scope>NUCLEOTIDE SEQUENCE [LARGE SCALE GENOMIC DNA]</scope>
    <source>
        <strain evidence="2">cv. Nemared</strain>
    </source>
</reference>
<dbReference type="Proteomes" id="UP000006882">
    <property type="component" value="Chromosome G1"/>
</dbReference>
<organism evidence="1 2">
    <name type="scientific">Prunus persica</name>
    <name type="common">Peach</name>
    <name type="synonym">Amygdalus persica</name>
    <dbReference type="NCBI Taxonomy" id="3760"/>
    <lineage>
        <taxon>Eukaryota</taxon>
        <taxon>Viridiplantae</taxon>
        <taxon>Streptophyta</taxon>
        <taxon>Embryophyta</taxon>
        <taxon>Tracheophyta</taxon>
        <taxon>Spermatophyta</taxon>
        <taxon>Magnoliopsida</taxon>
        <taxon>eudicotyledons</taxon>
        <taxon>Gunneridae</taxon>
        <taxon>Pentapetalae</taxon>
        <taxon>rosids</taxon>
        <taxon>fabids</taxon>
        <taxon>Rosales</taxon>
        <taxon>Rosaceae</taxon>
        <taxon>Amygdaloideae</taxon>
        <taxon>Amygdaleae</taxon>
        <taxon>Prunus</taxon>
    </lineage>
</organism>